<dbReference type="InterPro" id="IPR007435">
    <property type="entry name" value="DUF484"/>
</dbReference>
<keyword evidence="5" id="KW-0548">Nucleotidyltransferase</keyword>
<dbReference type="PANTHER" id="PTHR45138:SF9">
    <property type="entry name" value="DIGUANYLATE CYCLASE DGCM-RELATED"/>
    <property type="match status" value="1"/>
</dbReference>
<evidence type="ECO:0000256" key="2">
    <source>
        <dbReference type="ARBA" id="ARBA00012528"/>
    </source>
</evidence>
<dbReference type="Pfam" id="PF00990">
    <property type="entry name" value="GGDEF"/>
    <property type="match status" value="1"/>
</dbReference>
<dbReference type="InterPro" id="IPR029787">
    <property type="entry name" value="Nucleotide_cyclase"/>
</dbReference>
<dbReference type="Gene3D" id="3.30.70.270">
    <property type="match status" value="1"/>
</dbReference>
<dbReference type="SUPFAM" id="SSF55781">
    <property type="entry name" value="GAF domain-like"/>
    <property type="match status" value="1"/>
</dbReference>
<feature type="domain" description="GGDEF" evidence="4">
    <location>
        <begin position="222"/>
        <end position="367"/>
    </location>
</feature>
<dbReference type="InterPro" id="IPR000160">
    <property type="entry name" value="GGDEF_dom"/>
</dbReference>
<evidence type="ECO:0000256" key="1">
    <source>
        <dbReference type="ARBA" id="ARBA00001946"/>
    </source>
</evidence>
<dbReference type="PANTHER" id="PTHR45138">
    <property type="entry name" value="REGULATORY COMPONENTS OF SENSORY TRANSDUCTION SYSTEM"/>
    <property type="match status" value="1"/>
</dbReference>
<dbReference type="InterPro" id="IPR043128">
    <property type="entry name" value="Rev_trsase/Diguanyl_cyclase"/>
</dbReference>
<evidence type="ECO:0000313" key="6">
    <source>
        <dbReference type="Proteomes" id="UP001169862"/>
    </source>
</evidence>
<dbReference type="Proteomes" id="UP001169862">
    <property type="component" value="Unassembled WGS sequence"/>
</dbReference>
<dbReference type="AlphaFoldDB" id="A0AAW7XHL5"/>
<dbReference type="NCBIfam" id="TIGR00254">
    <property type="entry name" value="GGDEF"/>
    <property type="match status" value="1"/>
</dbReference>
<dbReference type="GO" id="GO:1902201">
    <property type="term" value="P:negative regulation of bacterial-type flagellum-dependent cell motility"/>
    <property type="evidence" value="ECO:0007669"/>
    <property type="project" value="TreeGrafter"/>
</dbReference>
<dbReference type="GO" id="GO:0043709">
    <property type="term" value="P:cell adhesion involved in single-species biofilm formation"/>
    <property type="evidence" value="ECO:0007669"/>
    <property type="project" value="TreeGrafter"/>
</dbReference>
<dbReference type="EC" id="2.7.7.65" evidence="2"/>
<dbReference type="GO" id="GO:0052621">
    <property type="term" value="F:diguanylate cyclase activity"/>
    <property type="evidence" value="ECO:0007669"/>
    <property type="project" value="UniProtKB-EC"/>
</dbReference>
<gene>
    <name evidence="5" type="ORF">Q4490_10000</name>
</gene>
<sequence>MERKTLQKQNEELQRTIRMTVRRIEHNETILKRFFDVELKLLACNKLSDLIALLLTDFKHTFKLSAVTLYLFDPDELAKDLLIGIPAAHSKALTLFKRPDELNELYPNSELQAGELSTGLRKLLFPDNPFVLSAAMLPLIRQDCLIGSLHLGAQDSDRYSIDYRYDYLSHLCSVISVCIENCINQESLQRLSTIDPLTGVHNRRAFSHDIAREINRAHRTQEQLSCLFVDIDHFKTINDNYGHQTGDRALRTLGNLLKEQFRKTDLISRYGGEEFAVLLPSCSEKEAVCVAENLRQAVEALIIRDIEGTPFRLTASIGTSTFAPALVIEKRDDKALRYQSELLLKQADFALYEAKRSGRNRVYSHALKAVRRENESIDRSVNG</sequence>
<reference evidence="5" key="1">
    <citation type="submission" date="2023-07" db="EMBL/GenBank/DDBJ databases">
        <title>Genome content predicts the carbon catabolic preferences of heterotrophic bacteria.</title>
        <authorList>
            <person name="Gralka M."/>
        </authorList>
    </citation>
    <scope>NUCLEOTIDE SEQUENCE</scope>
    <source>
        <strain evidence="5">I2M16</strain>
    </source>
</reference>
<accession>A0AAW7XHL5</accession>
<comment type="cofactor">
    <cofactor evidence="1">
        <name>Mg(2+)</name>
        <dbReference type="ChEBI" id="CHEBI:18420"/>
    </cofactor>
</comment>
<dbReference type="InterPro" id="IPR050469">
    <property type="entry name" value="Diguanylate_Cyclase"/>
</dbReference>
<dbReference type="GO" id="GO:0005886">
    <property type="term" value="C:plasma membrane"/>
    <property type="evidence" value="ECO:0007669"/>
    <property type="project" value="TreeGrafter"/>
</dbReference>
<name>A0AAW7XHL5_9GAMM</name>
<protein>
    <recommendedName>
        <fullName evidence="2">diguanylate cyclase</fullName>
        <ecNumber evidence="2">2.7.7.65</ecNumber>
    </recommendedName>
</protein>
<comment type="catalytic activity">
    <reaction evidence="3">
        <text>2 GTP = 3',3'-c-di-GMP + 2 diphosphate</text>
        <dbReference type="Rhea" id="RHEA:24898"/>
        <dbReference type="ChEBI" id="CHEBI:33019"/>
        <dbReference type="ChEBI" id="CHEBI:37565"/>
        <dbReference type="ChEBI" id="CHEBI:58805"/>
        <dbReference type="EC" id="2.7.7.65"/>
    </reaction>
</comment>
<comment type="caution">
    <text evidence="5">The sequence shown here is derived from an EMBL/GenBank/DDBJ whole genome shotgun (WGS) entry which is preliminary data.</text>
</comment>
<dbReference type="FunFam" id="3.30.70.270:FF:000001">
    <property type="entry name" value="Diguanylate cyclase domain protein"/>
    <property type="match status" value="1"/>
</dbReference>
<dbReference type="SMART" id="SM00267">
    <property type="entry name" value="GGDEF"/>
    <property type="match status" value="1"/>
</dbReference>
<dbReference type="Gene3D" id="3.30.450.40">
    <property type="match status" value="1"/>
</dbReference>
<dbReference type="CDD" id="cd01949">
    <property type="entry name" value="GGDEF"/>
    <property type="match status" value="1"/>
</dbReference>
<evidence type="ECO:0000259" key="4">
    <source>
        <dbReference type="PROSITE" id="PS50887"/>
    </source>
</evidence>
<dbReference type="EMBL" id="JAUOPG010000006">
    <property type="protein sequence ID" value="MDO6453896.1"/>
    <property type="molecule type" value="Genomic_DNA"/>
</dbReference>
<proteinExistence type="predicted"/>
<dbReference type="PROSITE" id="PS50887">
    <property type="entry name" value="GGDEF"/>
    <property type="match status" value="1"/>
</dbReference>
<evidence type="ECO:0000256" key="3">
    <source>
        <dbReference type="ARBA" id="ARBA00034247"/>
    </source>
</evidence>
<dbReference type="Pfam" id="PF04340">
    <property type="entry name" value="DUF484"/>
    <property type="match status" value="1"/>
</dbReference>
<keyword evidence="5" id="KW-0808">Transferase</keyword>
<evidence type="ECO:0000313" key="5">
    <source>
        <dbReference type="EMBL" id="MDO6453896.1"/>
    </source>
</evidence>
<organism evidence="5 6">
    <name type="scientific">Neptunomonas phycophila</name>
    <dbReference type="NCBI Taxonomy" id="1572645"/>
    <lineage>
        <taxon>Bacteria</taxon>
        <taxon>Pseudomonadati</taxon>
        <taxon>Pseudomonadota</taxon>
        <taxon>Gammaproteobacteria</taxon>
        <taxon>Oceanospirillales</taxon>
        <taxon>Oceanospirillaceae</taxon>
        <taxon>Neptunomonas</taxon>
    </lineage>
</organism>
<dbReference type="RefSeq" id="WP_303550283.1">
    <property type="nucleotide sequence ID" value="NZ_JAUOPG010000006.1"/>
</dbReference>
<dbReference type="InterPro" id="IPR029016">
    <property type="entry name" value="GAF-like_dom_sf"/>
</dbReference>
<dbReference type="SUPFAM" id="SSF55073">
    <property type="entry name" value="Nucleotide cyclase"/>
    <property type="match status" value="1"/>
</dbReference>